<reference evidence="1 2" key="1">
    <citation type="submission" date="2021-06" db="EMBL/GenBank/DDBJ databases">
        <title>Caerostris darwini draft genome.</title>
        <authorList>
            <person name="Kono N."/>
            <person name="Arakawa K."/>
        </authorList>
    </citation>
    <scope>NUCLEOTIDE SEQUENCE [LARGE SCALE GENOMIC DNA]</scope>
</reference>
<dbReference type="AlphaFoldDB" id="A0AAV4R3M8"/>
<comment type="caution">
    <text evidence="1">The sequence shown here is derived from an EMBL/GenBank/DDBJ whole genome shotgun (WGS) entry which is preliminary data.</text>
</comment>
<evidence type="ECO:0000313" key="2">
    <source>
        <dbReference type="Proteomes" id="UP001054837"/>
    </source>
</evidence>
<gene>
    <name evidence="1" type="ORF">CDAR_538001</name>
</gene>
<dbReference type="EMBL" id="BPLQ01005507">
    <property type="protein sequence ID" value="GIY15231.1"/>
    <property type="molecule type" value="Genomic_DNA"/>
</dbReference>
<evidence type="ECO:0000313" key="1">
    <source>
        <dbReference type="EMBL" id="GIY15231.1"/>
    </source>
</evidence>
<accession>A0AAV4R3M8</accession>
<keyword evidence="2" id="KW-1185">Reference proteome</keyword>
<name>A0AAV4R3M8_9ARAC</name>
<organism evidence="1 2">
    <name type="scientific">Caerostris darwini</name>
    <dbReference type="NCBI Taxonomy" id="1538125"/>
    <lineage>
        <taxon>Eukaryota</taxon>
        <taxon>Metazoa</taxon>
        <taxon>Ecdysozoa</taxon>
        <taxon>Arthropoda</taxon>
        <taxon>Chelicerata</taxon>
        <taxon>Arachnida</taxon>
        <taxon>Araneae</taxon>
        <taxon>Araneomorphae</taxon>
        <taxon>Entelegynae</taxon>
        <taxon>Araneoidea</taxon>
        <taxon>Araneidae</taxon>
        <taxon>Caerostris</taxon>
    </lineage>
</organism>
<proteinExistence type="predicted"/>
<sequence>MDKRNRIITSSPQYCRQPPGLGHFQRSEFQANSLTLRLPVIRNQRSTTKFFETPLPLPQGTRGRNLSCRSPRFSFYKMPVPLPTIRGAKREFLIMT</sequence>
<dbReference type="Proteomes" id="UP001054837">
    <property type="component" value="Unassembled WGS sequence"/>
</dbReference>
<protein>
    <submittedName>
        <fullName evidence="1">Uncharacterized protein</fullName>
    </submittedName>
</protein>